<dbReference type="InterPro" id="IPR012340">
    <property type="entry name" value="NA-bd_OB-fold"/>
</dbReference>
<reference evidence="7 8" key="1">
    <citation type="submission" date="2012-04" db="EMBL/GenBank/DDBJ databases">
        <title>The Genome Sequence of Bacillus cereus VD154.</title>
        <authorList>
            <consortium name="The Broad Institute Genome Sequencing Platform"/>
            <consortium name="The Broad Institute Genome Sequencing Center for Infectious Disease"/>
            <person name="Feldgarden M."/>
            <person name="Van der Auwera G.A."/>
            <person name="Mahillon J."/>
            <person name="Duprez V."/>
            <person name="Timmery S."/>
            <person name="Mattelet C."/>
            <person name="Dierick K."/>
            <person name="Sun M."/>
            <person name="Yu Z."/>
            <person name="Zhu L."/>
            <person name="Hu X."/>
            <person name="Shank E.B."/>
            <person name="Swiecicka I."/>
            <person name="Hansen B.M."/>
            <person name="Andrup L."/>
            <person name="Young S.K."/>
            <person name="Zeng Q."/>
            <person name="Gargeya S."/>
            <person name="Fitzgerald M."/>
            <person name="Haas B."/>
            <person name="Abouelleil A."/>
            <person name="Alvarado L."/>
            <person name="Arachchi H.M."/>
            <person name="Berlin A."/>
            <person name="Chapman S.B."/>
            <person name="Goldberg J."/>
            <person name="Griggs A."/>
            <person name="Gujja S."/>
            <person name="Hansen M."/>
            <person name="Howarth C."/>
            <person name="Imamovic A."/>
            <person name="Larimer J."/>
            <person name="McCowen C."/>
            <person name="Montmayeur A."/>
            <person name="Murphy C."/>
            <person name="Neiman D."/>
            <person name="Pearson M."/>
            <person name="Priest M."/>
            <person name="Roberts A."/>
            <person name="Saif S."/>
            <person name="Shea T."/>
            <person name="Sisk P."/>
            <person name="Sykes S."/>
            <person name="Wortman J."/>
            <person name="Nusbaum C."/>
            <person name="Birren B."/>
        </authorList>
    </citation>
    <scope>NUCLEOTIDE SEQUENCE [LARGE SCALE GENOMIC DNA]</scope>
    <source>
        <strain evidence="7 8">VD154</strain>
    </source>
</reference>
<evidence type="ECO:0000259" key="6">
    <source>
        <dbReference type="Pfam" id="PF01957"/>
    </source>
</evidence>
<keyword evidence="3 5" id="KW-1133">Transmembrane helix</keyword>
<keyword evidence="4 5" id="KW-0472">Membrane</keyword>
<sequence length="141" mass="16015">MCWEFWFILAGIFLLVELLSLQFYFLWISMGFIVGGLMSFIVPDVFTLQMIVGMIMSIILTICTKPITTHFQTTIGFNNTVDQLTGETGMVIRDIPHDGEGIVKVGKETWTARSRVKIKSGQKVIVMSRKSTVLYVKEENK</sequence>
<evidence type="ECO:0000256" key="3">
    <source>
        <dbReference type="ARBA" id="ARBA00022989"/>
    </source>
</evidence>
<dbReference type="Pfam" id="PF01957">
    <property type="entry name" value="NfeD"/>
    <property type="match status" value="1"/>
</dbReference>
<accession>A0A9W5KQS7</accession>
<evidence type="ECO:0000256" key="4">
    <source>
        <dbReference type="ARBA" id="ARBA00023136"/>
    </source>
</evidence>
<dbReference type="Proteomes" id="UP000006967">
    <property type="component" value="Unassembled WGS sequence"/>
</dbReference>
<dbReference type="PANTHER" id="PTHR33507">
    <property type="entry name" value="INNER MEMBRANE PROTEIN YBBJ"/>
    <property type="match status" value="1"/>
</dbReference>
<name>A0A9W5KQS7_BACCE</name>
<dbReference type="InterPro" id="IPR052165">
    <property type="entry name" value="Membrane_assoc_protease"/>
</dbReference>
<protein>
    <recommendedName>
        <fullName evidence="6">NfeD-like C-terminal domain-containing protein</fullName>
    </recommendedName>
</protein>
<dbReference type="InterPro" id="IPR002810">
    <property type="entry name" value="NfeD-like_C"/>
</dbReference>
<keyword evidence="2 5" id="KW-0812">Transmembrane</keyword>
<dbReference type="Gene3D" id="2.40.50.140">
    <property type="entry name" value="Nucleic acid-binding proteins"/>
    <property type="match status" value="1"/>
</dbReference>
<dbReference type="GO" id="GO:0005886">
    <property type="term" value="C:plasma membrane"/>
    <property type="evidence" value="ECO:0007669"/>
    <property type="project" value="TreeGrafter"/>
</dbReference>
<proteinExistence type="predicted"/>
<comment type="subcellular location">
    <subcellularLocation>
        <location evidence="1">Membrane</location>
        <topology evidence="1">Multi-pass membrane protein</topology>
    </subcellularLocation>
</comment>
<evidence type="ECO:0000313" key="7">
    <source>
        <dbReference type="EMBL" id="EJR60532.1"/>
    </source>
</evidence>
<evidence type="ECO:0000256" key="2">
    <source>
        <dbReference type="ARBA" id="ARBA00022692"/>
    </source>
</evidence>
<organism evidence="7 8">
    <name type="scientific">Bacillus cereus VD154</name>
    <dbReference type="NCBI Taxonomy" id="1053238"/>
    <lineage>
        <taxon>Bacteria</taxon>
        <taxon>Bacillati</taxon>
        <taxon>Bacillota</taxon>
        <taxon>Bacilli</taxon>
        <taxon>Bacillales</taxon>
        <taxon>Bacillaceae</taxon>
        <taxon>Bacillus</taxon>
        <taxon>Bacillus cereus group</taxon>
    </lineage>
</organism>
<dbReference type="EMBL" id="AHFG01000104">
    <property type="protein sequence ID" value="EJR60532.1"/>
    <property type="molecule type" value="Genomic_DNA"/>
</dbReference>
<dbReference type="RefSeq" id="WP_000338075.1">
    <property type="nucleotide sequence ID" value="NZ_JH791888.1"/>
</dbReference>
<dbReference type="PANTHER" id="PTHR33507:SF3">
    <property type="entry name" value="INNER MEMBRANE PROTEIN YBBJ"/>
    <property type="match status" value="1"/>
</dbReference>
<feature type="domain" description="NfeD-like C-terminal" evidence="6">
    <location>
        <begin position="81"/>
        <end position="137"/>
    </location>
</feature>
<dbReference type="SUPFAM" id="SSF141322">
    <property type="entry name" value="NfeD domain-like"/>
    <property type="match status" value="1"/>
</dbReference>
<evidence type="ECO:0000313" key="8">
    <source>
        <dbReference type="Proteomes" id="UP000006967"/>
    </source>
</evidence>
<feature type="transmembrane region" description="Helical" evidence="5">
    <location>
        <begin position="40"/>
        <end position="62"/>
    </location>
</feature>
<gene>
    <name evidence="7" type="ORF">IK5_06183</name>
</gene>
<comment type="caution">
    <text evidence="7">The sequence shown here is derived from an EMBL/GenBank/DDBJ whole genome shotgun (WGS) entry which is preliminary data.</text>
</comment>
<evidence type="ECO:0000256" key="5">
    <source>
        <dbReference type="SAM" id="Phobius"/>
    </source>
</evidence>
<evidence type="ECO:0000256" key="1">
    <source>
        <dbReference type="ARBA" id="ARBA00004141"/>
    </source>
</evidence>
<dbReference type="AlphaFoldDB" id="A0A9W5KQS7"/>
<feature type="transmembrane region" description="Helical" evidence="5">
    <location>
        <begin position="6"/>
        <end position="28"/>
    </location>
</feature>